<keyword evidence="3" id="KW-1185">Reference proteome</keyword>
<dbReference type="PANTHER" id="PTHR33803:SF3">
    <property type="entry name" value="BLL1974 PROTEIN"/>
    <property type="match status" value="1"/>
</dbReference>
<sequence>MSTPDFFRARLDQMIDLRHPLAVLATRMPWQQIEASVAPLLARKDRRGRSIEGADLFGPTLQVVGAGVSAAGRPRLAIRLMVSLLYLKHAYGLSDEAVVERWAENVVWQFFSGQEYYEPRLPCDATQIGSMSFRVESNTVTGASPARTDLPAGA</sequence>
<evidence type="ECO:0000313" key="3">
    <source>
        <dbReference type="Proteomes" id="UP000199771"/>
    </source>
</evidence>
<dbReference type="EMBL" id="FOOC01000019">
    <property type="protein sequence ID" value="SFF66175.1"/>
    <property type="molecule type" value="Genomic_DNA"/>
</dbReference>
<evidence type="ECO:0000259" key="1">
    <source>
        <dbReference type="Pfam" id="PF05598"/>
    </source>
</evidence>
<dbReference type="Proteomes" id="UP000199771">
    <property type="component" value="Unassembled WGS sequence"/>
</dbReference>
<protein>
    <submittedName>
        <fullName evidence="2">Transposase domain</fullName>
    </submittedName>
</protein>
<dbReference type="PANTHER" id="PTHR33803">
    <property type="entry name" value="IS1478 TRANSPOSASE"/>
    <property type="match status" value="1"/>
</dbReference>
<proteinExistence type="predicted"/>
<feature type="domain" description="Transposase InsH N-terminal" evidence="1">
    <location>
        <begin position="62"/>
        <end position="128"/>
    </location>
</feature>
<organism evidence="2 3">
    <name type="scientific">Fontimonas thermophila</name>
    <dbReference type="NCBI Taxonomy" id="1076937"/>
    <lineage>
        <taxon>Bacteria</taxon>
        <taxon>Pseudomonadati</taxon>
        <taxon>Pseudomonadota</taxon>
        <taxon>Gammaproteobacteria</taxon>
        <taxon>Nevskiales</taxon>
        <taxon>Nevskiaceae</taxon>
        <taxon>Fontimonas</taxon>
    </lineage>
</organism>
<reference evidence="2 3" key="1">
    <citation type="submission" date="2016-10" db="EMBL/GenBank/DDBJ databases">
        <authorList>
            <person name="de Groot N.N."/>
        </authorList>
    </citation>
    <scope>NUCLEOTIDE SEQUENCE [LARGE SCALE GENOMIC DNA]</scope>
    <source>
        <strain evidence="2 3">DSM 23609</strain>
    </source>
</reference>
<evidence type="ECO:0000313" key="2">
    <source>
        <dbReference type="EMBL" id="SFF66175.1"/>
    </source>
</evidence>
<dbReference type="Pfam" id="PF05598">
    <property type="entry name" value="DUF772"/>
    <property type="match status" value="1"/>
</dbReference>
<dbReference type="AlphaFoldDB" id="A0A1I2KGM5"/>
<gene>
    <name evidence="2" type="ORF">SAMN04488120_11924</name>
</gene>
<name>A0A1I2KGM5_9GAMM</name>
<dbReference type="InterPro" id="IPR008490">
    <property type="entry name" value="Transposase_InsH_N"/>
</dbReference>
<accession>A0A1I2KGM5</accession>
<dbReference type="STRING" id="1076937.SAMN04488120_11924"/>